<protein>
    <submittedName>
        <fullName evidence="2">Uncharacterized protein</fullName>
    </submittedName>
</protein>
<name>A0ABT1TTD4_9GAMM</name>
<accession>A0ABT1TTD4</accession>
<evidence type="ECO:0000256" key="1">
    <source>
        <dbReference type="SAM" id="MobiDB-lite"/>
    </source>
</evidence>
<feature type="region of interest" description="Disordered" evidence="1">
    <location>
        <begin position="58"/>
        <end position="83"/>
    </location>
</feature>
<organism evidence="2 3">
    <name type="scientific">Methylomonas rosea</name>
    <dbReference type="NCBI Taxonomy" id="2952227"/>
    <lineage>
        <taxon>Bacteria</taxon>
        <taxon>Pseudomonadati</taxon>
        <taxon>Pseudomonadota</taxon>
        <taxon>Gammaproteobacteria</taxon>
        <taxon>Methylococcales</taxon>
        <taxon>Methylococcaceae</taxon>
        <taxon>Methylomonas</taxon>
    </lineage>
</organism>
<dbReference type="EMBL" id="JANIBL010000032">
    <property type="protein sequence ID" value="MCQ8118039.1"/>
    <property type="molecule type" value="Genomic_DNA"/>
</dbReference>
<feature type="compositionally biased region" description="Pro residues" evidence="1">
    <location>
        <begin position="64"/>
        <end position="74"/>
    </location>
</feature>
<gene>
    <name evidence="2" type="ORF">NP589_11440</name>
</gene>
<keyword evidence="3" id="KW-1185">Reference proteome</keyword>
<sequence length="218" mass="23771">MNKQFNNNGSRLAAQKQKHGYRHFKLAKHPIFGLKLIGAVCLSTAFSGLSHADFVTHPLTDAPSPKPSETPTPAVPEAADTSQPNQAEIDFNEQFGEKKLGTCSMTYKLEGFSLAYKQYDGTGEISCRNGQKAKVALSSKSIGFTIGYSVIEGEAYFTDVKYISEIFGNYVSLGNHFGFKNSVDRQVLTRGEISLVMLGKGKGFDIGFTIGDLSIKPR</sequence>
<dbReference type="Proteomes" id="UP001524570">
    <property type="component" value="Unassembled WGS sequence"/>
</dbReference>
<proteinExistence type="predicted"/>
<evidence type="ECO:0000313" key="2">
    <source>
        <dbReference type="EMBL" id="MCQ8118039.1"/>
    </source>
</evidence>
<reference evidence="2 3" key="1">
    <citation type="submission" date="2022-07" db="EMBL/GenBank/DDBJ databases">
        <title>Methylomonas rivi sp. nov., Methylomonas rosea sp. nov., Methylomonas aureus sp. nov. and Methylomonas subterranea sp. nov., four novel methanotrophs isolated from a freshwater creek and the deep terrestrial subsurface.</title>
        <authorList>
            <person name="Abin C."/>
            <person name="Sankaranarayanan K."/>
            <person name="Garner C."/>
            <person name="Sindelar R."/>
            <person name="Kotary K."/>
            <person name="Garner R."/>
            <person name="Barclay S."/>
            <person name="Lawson P."/>
            <person name="Krumholz L."/>
        </authorList>
    </citation>
    <scope>NUCLEOTIDE SEQUENCE [LARGE SCALE GENOMIC DNA]</scope>
    <source>
        <strain evidence="2 3">WSC-7</strain>
    </source>
</reference>
<evidence type="ECO:0000313" key="3">
    <source>
        <dbReference type="Proteomes" id="UP001524570"/>
    </source>
</evidence>
<dbReference type="RefSeq" id="WP_256607103.1">
    <property type="nucleotide sequence ID" value="NZ_JANIBL010000032.1"/>
</dbReference>
<comment type="caution">
    <text evidence="2">The sequence shown here is derived from an EMBL/GenBank/DDBJ whole genome shotgun (WGS) entry which is preliminary data.</text>
</comment>